<dbReference type="PANTHER" id="PTHR11959:SF1">
    <property type="entry name" value="4-HYDROXYPHENYLPYRUVATE DIOXYGENASE"/>
    <property type="match status" value="1"/>
</dbReference>
<dbReference type="RefSeq" id="WP_272735232.1">
    <property type="nucleotide sequence ID" value="NZ_CP116942.1"/>
</dbReference>
<evidence type="ECO:0000256" key="10">
    <source>
        <dbReference type="ARBA" id="ARBA00022964"/>
    </source>
</evidence>
<accession>A0AAE9Y3D7</accession>
<evidence type="ECO:0000256" key="8">
    <source>
        <dbReference type="ARBA" id="ARBA00022737"/>
    </source>
</evidence>
<dbReference type="GO" id="GO:0005737">
    <property type="term" value="C:cytoplasm"/>
    <property type="evidence" value="ECO:0007669"/>
    <property type="project" value="UniProtKB-SubCell"/>
</dbReference>
<dbReference type="GO" id="GO:0042802">
    <property type="term" value="F:identical protein binding"/>
    <property type="evidence" value="ECO:0007669"/>
    <property type="project" value="UniProtKB-ARBA"/>
</dbReference>
<evidence type="ECO:0000256" key="13">
    <source>
        <dbReference type="ARBA" id="ARBA00023034"/>
    </source>
</evidence>
<name>A0AAE9Y3D7_9ACTN</name>
<evidence type="ECO:0000256" key="12">
    <source>
        <dbReference type="ARBA" id="ARBA00023004"/>
    </source>
</evidence>
<feature type="domain" description="VOC" evidence="16">
    <location>
        <begin position="174"/>
        <end position="327"/>
    </location>
</feature>
<dbReference type="PANTHER" id="PTHR11959">
    <property type="entry name" value="4-HYDROXYPHENYLPYRUVATE DIOXYGENASE"/>
    <property type="match status" value="1"/>
</dbReference>
<dbReference type="GO" id="GO:0006572">
    <property type="term" value="P:L-tyrosine catabolic process"/>
    <property type="evidence" value="ECO:0007669"/>
    <property type="project" value="TreeGrafter"/>
</dbReference>
<keyword evidence="13" id="KW-0333">Golgi apparatus</keyword>
<keyword evidence="10 17" id="KW-0223">Dioxygenase</keyword>
<evidence type="ECO:0000256" key="14">
    <source>
        <dbReference type="ARBA" id="ARBA00023136"/>
    </source>
</evidence>
<dbReference type="Gene3D" id="3.10.180.10">
    <property type="entry name" value="2,3-Dihydroxybiphenyl 1,2-Dioxygenase, domain 1"/>
    <property type="match status" value="2"/>
</dbReference>
<dbReference type="Pfam" id="PF14696">
    <property type="entry name" value="Glyoxalase_5"/>
    <property type="match status" value="1"/>
</dbReference>
<feature type="binding site" evidence="15">
    <location>
        <position position="338"/>
    </location>
    <ligand>
        <name>Fe cation</name>
        <dbReference type="ChEBI" id="CHEBI:24875"/>
    </ligand>
</feature>
<dbReference type="PIRSF" id="PIRSF009283">
    <property type="entry name" value="HPP_dOase"/>
    <property type="match status" value="1"/>
</dbReference>
<dbReference type="InterPro" id="IPR029068">
    <property type="entry name" value="Glyas_Bleomycin-R_OHBP_Dase"/>
</dbReference>
<evidence type="ECO:0000313" key="18">
    <source>
        <dbReference type="Proteomes" id="UP001216390"/>
    </source>
</evidence>
<dbReference type="Proteomes" id="UP001216390">
    <property type="component" value="Chromosome"/>
</dbReference>
<dbReference type="GO" id="GO:0046872">
    <property type="term" value="F:metal ion binding"/>
    <property type="evidence" value="ECO:0007669"/>
    <property type="project" value="UniProtKB-KW"/>
</dbReference>
<dbReference type="InterPro" id="IPR005956">
    <property type="entry name" value="4OHPhenylPyrv_dOase"/>
</dbReference>
<comment type="cofactor">
    <cofactor evidence="15">
        <name>Fe cation</name>
        <dbReference type="ChEBI" id="CHEBI:24875"/>
    </cofactor>
    <text evidence="15">Binds 1 Fe cation per subunit.</text>
</comment>
<keyword evidence="18" id="KW-1185">Reference proteome</keyword>
<keyword evidence="7 15" id="KW-0479">Metal-binding</keyword>
<evidence type="ECO:0000256" key="6">
    <source>
        <dbReference type="ARBA" id="ARBA00022490"/>
    </source>
</evidence>
<feature type="binding site" evidence="15">
    <location>
        <position position="177"/>
    </location>
    <ligand>
        <name>Fe cation</name>
        <dbReference type="ChEBI" id="CHEBI:24875"/>
    </ligand>
</feature>
<evidence type="ECO:0000256" key="4">
    <source>
        <dbReference type="ARBA" id="ARBA00005877"/>
    </source>
</evidence>
<dbReference type="CDD" id="cd08342">
    <property type="entry name" value="HPPD_N_like"/>
    <property type="match status" value="1"/>
</dbReference>
<comment type="subunit">
    <text evidence="5">Homodimer.</text>
</comment>
<evidence type="ECO:0000313" key="17">
    <source>
        <dbReference type="EMBL" id="WCO65705.1"/>
    </source>
</evidence>
<keyword evidence="12 15" id="KW-0408">Iron</keyword>
<keyword evidence="9" id="KW-0256">Endoplasmic reticulum</keyword>
<comment type="similarity">
    <text evidence="4">Belongs to the 4HPPD family.</text>
</comment>
<keyword evidence="14" id="KW-0472">Membrane</keyword>
<dbReference type="AlphaFoldDB" id="A0AAE9Y3D7"/>
<evidence type="ECO:0000256" key="2">
    <source>
        <dbReference type="ARBA" id="ARBA00004406"/>
    </source>
</evidence>
<evidence type="ECO:0000256" key="5">
    <source>
        <dbReference type="ARBA" id="ARBA00011738"/>
    </source>
</evidence>
<feature type="domain" description="VOC" evidence="16">
    <location>
        <begin position="16"/>
        <end position="146"/>
    </location>
</feature>
<dbReference type="InterPro" id="IPR004360">
    <property type="entry name" value="Glyas_Fos-R_dOase_dom"/>
</dbReference>
<comment type="subcellular location">
    <subcellularLocation>
        <location evidence="3">Cytoplasm</location>
    </subcellularLocation>
    <subcellularLocation>
        <location evidence="2">Endoplasmic reticulum membrane</location>
        <topology evidence="2">Peripheral membrane protein</topology>
    </subcellularLocation>
    <subcellularLocation>
        <location evidence="1">Golgi apparatus membrane</location>
        <topology evidence="1">Peripheral membrane protein</topology>
    </subcellularLocation>
</comment>
<evidence type="ECO:0000256" key="11">
    <source>
        <dbReference type="ARBA" id="ARBA00023002"/>
    </source>
</evidence>
<dbReference type="Pfam" id="PF00903">
    <property type="entry name" value="Glyoxalase"/>
    <property type="match status" value="1"/>
</dbReference>
<dbReference type="PROSITE" id="PS51819">
    <property type="entry name" value="VOC"/>
    <property type="match status" value="2"/>
</dbReference>
<dbReference type="FunFam" id="3.10.180.10:FF:000022">
    <property type="entry name" value="4-hydroxyphenylpyruvate dioxygenase"/>
    <property type="match status" value="1"/>
</dbReference>
<dbReference type="InterPro" id="IPR041735">
    <property type="entry name" value="4OHPhenylPyrv_dOase_C"/>
</dbReference>
<evidence type="ECO:0000259" key="16">
    <source>
        <dbReference type="PROSITE" id="PS51819"/>
    </source>
</evidence>
<dbReference type="SUPFAM" id="SSF54593">
    <property type="entry name" value="Glyoxalase/Bleomycin resistance protein/Dihydroxybiphenyl dioxygenase"/>
    <property type="match status" value="1"/>
</dbReference>
<dbReference type="NCBIfam" id="TIGR01263">
    <property type="entry name" value="4HPPD"/>
    <property type="match status" value="1"/>
</dbReference>
<organism evidence="17 18">
    <name type="scientific">Iamia majanohamensis</name>
    <dbReference type="NCBI Taxonomy" id="467976"/>
    <lineage>
        <taxon>Bacteria</taxon>
        <taxon>Bacillati</taxon>
        <taxon>Actinomycetota</taxon>
        <taxon>Acidimicrobiia</taxon>
        <taxon>Acidimicrobiales</taxon>
        <taxon>Iamiaceae</taxon>
        <taxon>Iamia</taxon>
    </lineage>
</organism>
<evidence type="ECO:0000256" key="15">
    <source>
        <dbReference type="PIRSR" id="PIRSR009283-1"/>
    </source>
</evidence>
<dbReference type="InterPro" id="IPR037523">
    <property type="entry name" value="VOC_core"/>
</dbReference>
<keyword evidence="8" id="KW-0677">Repeat</keyword>
<protein>
    <submittedName>
        <fullName evidence="17">4-hydroxyphenylpyruvate dioxygenase</fullName>
        <ecNumber evidence="17">1.13.11.27</ecNumber>
    </submittedName>
</protein>
<dbReference type="EMBL" id="CP116942">
    <property type="protein sequence ID" value="WCO65705.1"/>
    <property type="molecule type" value="Genomic_DNA"/>
</dbReference>
<reference evidence="17" key="1">
    <citation type="submission" date="2023-01" db="EMBL/GenBank/DDBJ databases">
        <title>The diversity of Class Acidimicrobiia in South China Sea sediment environments and the proposal of Iamia marina sp. nov., a novel species of the genus Iamia.</title>
        <authorList>
            <person name="He Y."/>
            <person name="Tian X."/>
        </authorList>
    </citation>
    <scope>NUCLEOTIDE SEQUENCE</scope>
    <source>
        <strain evidence="17">DSM 19957</strain>
    </source>
</reference>
<dbReference type="EC" id="1.13.11.27" evidence="17"/>
<keyword evidence="6" id="KW-0963">Cytoplasm</keyword>
<dbReference type="KEGG" id="ima:PO878_14465"/>
<gene>
    <name evidence="17" type="primary">hppD</name>
    <name evidence="17" type="ORF">PO878_14465</name>
</gene>
<evidence type="ECO:0000256" key="9">
    <source>
        <dbReference type="ARBA" id="ARBA00022824"/>
    </source>
</evidence>
<evidence type="ECO:0000256" key="3">
    <source>
        <dbReference type="ARBA" id="ARBA00004496"/>
    </source>
</evidence>
<dbReference type="GO" id="GO:0003868">
    <property type="term" value="F:4-hydroxyphenylpyruvate dioxygenase activity"/>
    <property type="evidence" value="ECO:0007669"/>
    <property type="project" value="UniProtKB-EC"/>
</dbReference>
<proteinExistence type="inferred from homology"/>
<sequence length="370" mass="40049">MAAPAAPPTAPPRLQGVDHLEWWVGGARAFAGFLISAFGFAPVAYAGPETGRRDRVSYLLRQGGVQLLVSGALDPDSPIAAHVALHGDGVRDVAFLVDDVDEAHAAALARGARSVRAPADDTDEHGTVRHAAVATYGETVHTLLDRSRYDGPFAPWFAATDLHDAPGPDVGLEGIDHVVGNVEKGTLDRWVAFYEEVFGFAQMTHFDDDQISTAHSALMSTVVWDGQSVVMPINEPADGLRKSQIEEYLDAYGSPGVQHIALATSDIVATVRALAARGVRTMTVPDTYYEEARERMAGIDLPWAALEELGILVDRDEHGHLLQIFTETVTDRPTVFFEIIERRGATGFGEGNFKALFEAIEREQAKRGNL</sequence>
<dbReference type="InterPro" id="IPR041736">
    <property type="entry name" value="4OHPhenylPyrv_dOase_N"/>
</dbReference>
<evidence type="ECO:0000256" key="7">
    <source>
        <dbReference type="ARBA" id="ARBA00022723"/>
    </source>
</evidence>
<evidence type="ECO:0000256" key="1">
    <source>
        <dbReference type="ARBA" id="ARBA00004395"/>
    </source>
</evidence>
<feature type="binding site" evidence="15">
    <location>
        <position position="259"/>
    </location>
    <ligand>
        <name>Fe cation</name>
        <dbReference type="ChEBI" id="CHEBI:24875"/>
    </ligand>
</feature>
<dbReference type="CDD" id="cd07250">
    <property type="entry name" value="HPPD_C_like"/>
    <property type="match status" value="1"/>
</dbReference>
<keyword evidence="11 17" id="KW-0560">Oxidoreductase</keyword>